<dbReference type="InterPro" id="IPR000595">
    <property type="entry name" value="cNMP-bd_dom"/>
</dbReference>
<dbReference type="GO" id="GO:0003700">
    <property type="term" value="F:DNA-binding transcription factor activity"/>
    <property type="evidence" value="ECO:0007669"/>
    <property type="project" value="TreeGrafter"/>
</dbReference>
<dbReference type="InterPro" id="IPR018490">
    <property type="entry name" value="cNMP-bd_dom_sf"/>
</dbReference>
<dbReference type="AlphaFoldDB" id="A0A1H2DUM8"/>
<gene>
    <name evidence="5" type="ORF">SAMN05216406_10677</name>
</gene>
<reference evidence="6" key="1">
    <citation type="submission" date="2016-10" db="EMBL/GenBank/DDBJ databases">
        <authorList>
            <person name="Varghese N."/>
            <person name="Submissions S."/>
        </authorList>
    </citation>
    <scope>NUCLEOTIDE SEQUENCE [LARGE SCALE GENOMIC DNA]</scope>
    <source>
        <strain evidence="6">Nm10</strain>
    </source>
</reference>
<dbReference type="FunFam" id="1.10.10.10:FF:000028">
    <property type="entry name" value="Fumarate/nitrate reduction transcriptional regulator Fnr"/>
    <property type="match status" value="1"/>
</dbReference>
<dbReference type="SUPFAM" id="SSF51206">
    <property type="entry name" value="cAMP-binding domain-like"/>
    <property type="match status" value="1"/>
</dbReference>
<dbReference type="CDD" id="cd00092">
    <property type="entry name" value="HTH_CRP"/>
    <property type="match status" value="1"/>
</dbReference>
<dbReference type="Gene3D" id="1.10.10.10">
    <property type="entry name" value="Winged helix-like DNA-binding domain superfamily/Winged helix DNA-binding domain"/>
    <property type="match status" value="1"/>
</dbReference>
<dbReference type="Gene3D" id="2.60.120.10">
    <property type="entry name" value="Jelly Rolls"/>
    <property type="match status" value="1"/>
</dbReference>
<organism evidence="5 6">
    <name type="scientific">Nitrosomonas ureae</name>
    <dbReference type="NCBI Taxonomy" id="44577"/>
    <lineage>
        <taxon>Bacteria</taxon>
        <taxon>Pseudomonadati</taxon>
        <taxon>Pseudomonadota</taxon>
        <taxon>Betaproteobacteria</taxon>
        <taxon>Nitrosomonadales</taxon>
        <taxon>Nitrosomonadaceae</taxon>
        <taxon>Nitrosomonas</taxon>
    </lineage>
</organism>
<keyword evidence="3" id="KW-0804">Transcription</keyword>
<evidence type="ECO:0000256" key="2">
    <source>
        <dbReference type="ARBA" id="ARBA00023125"/>
    </source>
</evidence>
<dbReference type="SMART" id="SM00419">
    <property type="entry name" value="HTH_CRP"/>
    <property type="match status" value="1"/>
</dbReference>
<dbReference type="NCBIfam" id="NF008365">
    <property type="entry name" value="PRK11161.1"/>
    <property type="match status" value="1"/>
</dbReference>
<evidence type="ECO:0000256" key="1">
    <source>
        <dbReference type="ARBA" id="ARBA00023015"/>
    </source>
</evidence>
<dbReference type="PANTHER" id="PTHR24567">
    <property type="entry name" value="CRP FAMILY TRANSCRIPTIONAL REGULATORY PROTEIN"/>
    <property type="match status" value="1"/>
</dbReference>
<dbReference type="GO" id="GO:0003677">
    <property type="term" value="F:DNA binding"/>
    <property type="evidence" value="ECO:0007669"/>
    <property type="project" value="UniProtKB-KW"/>
</dbReference>
<dbReference type="Proteomes" id="UP000182882">
    <property type="component" value="Unassembled WGS sequence"/>
</dbReference>
<evidence type="ECO:0000256" key="3">
    <source>
        <dbReference type="ARBA" id="ARBA00023163"/>
    </source>
</evidence>
<dbReference type="PROSITE" id="PS51063">
    <property type="entry name" value="HTH_CRP_2"/>
    <property type="match status" value="1"/>
</dbReference>
<keyword evidence="6" id="KW-1185">Reference proteome</keyword>
<dbReference type="GO" id="GO:0005829">
    <property type="term" value="C:cytosol"/>
    <property type="evidence" value="ECO:0007669"/>
    <property type="project" value="TreeGrafter"/>
</dbReference>
<evidence type="ECO:0000259" key="4">
    <source>
        <dbReference type="PROSITE" id="PS51063"/>
    </source>
</evidence>
<dbReference type="SMART" id="SM00100">
    <property type="entry name" value="cNMP"/>
    <property type="match status" value="1"/>
</dbReference>
<keyword evidence="2" id="KW-0238">DNA-binding</keyword>
<dbReference type="InterPro" id="IPR036390">
    <property type="entry name" value="WH_DNA-bd_sf"/>
</dbReference>
<dbReference type="SUPFAM" id="SSF46785">
    <property type="entry name" value="Winged helix' DNA-binding domain"/>
    <property type="match status" value="1"/>
</dbReference>
<dbReference type="PANTHER" id="PTHR24567:SF75">
    <property type="entry name" value="FUMARATE AND NITRATE REDUCTION REGULATORY PROTEIN"/>
    <property type="match status" value="1"/>
</dbReference>
<dbReference type="InterPro" id="IPR012318">
    <property type="entry name" value="HTH_CRP"/>
</dbReference>
<accession>A0A1H2DUM8</accession>
<dbReference type="InterPro" id="IPR050397">
    <property type="entry name" value="Env_Response_Regulators"/>
</dbReference>
<sequence length="273" mass="31049">MVLIQINRRTNKIGFKTLPLENSLLHDSSQPGHLDIKQIRSSCATCSLRELCLPVGLNDQEIQILGDVVSHKRKVRRGGYLHQSGLKFQSLFAIRSGFLKTCVLEEDGRQQVTGFHMTGELLGLDAISTEIHTCDAIALEDSEVCEIPFTKLEEIGIIIPSLMRHFHKIMSREIVRDHSVMLLLGSMKAEERLASFLLNLSRRFFLRGYSETDFNLRMTREEIGSYLGLKLETVSRAFSKLQEENIITVDHKHVRINDINRLKIKMGNSSCIT</sequence>
<keyword evidence="1" id="KW-0805">Transcription regulation</keyword>
<dbReference type="CDD" id="cd00038">
    <property type="entry name" value="CAP_ED"/>
    <property type="match status" value="1"/>
</dbReference>
<dbReference type="PRINTS" id="PR00034">
    <property type="entry name" value="HTHCRP"/>
</dbReference>
<proteinExistence type="predicted"/>
<evidence type="ECO:0000313" key="6">
    <source>
        <dbReference type="Proteomes" id="UP000182882"/>
    </source>
</evidence>
<dbReference type="Pfam" id="PF13545">
    <property type="entry name" value="HTH_Crp_2"/>
    <property type="match status" value="1"/>
</dbReference>
<dbReference type="InterPro" id="IPR036388">
    <property type="entry name" value="WH-like_DNA-bd_sf"/>
</dbReference>
<dbReference type="InterPro" id="IPR014710">
    <property type="entry name" value="RmlC-like_jellyroll"/>
</dbReference>
<feature type="domain" description="HTH crp-type" evidence="4">
    <location>
        <begin position="187"/>
        <end position="260"/>
    </location>
</feature>
<protein>
    <submittedName>
        <fullName evidence="5">CRP/FNR family transcriptional regulator, anaerobic regulatory protein</fullName>
    </submittedName>
</protein>
<evidence type="ECO:0000313" key="5">
    <source>
        <dbReference type="EMBL" id="SDT86560.1"/>
    </source>
</evidence>
<dbReference type="EMBL" id="FNLN01000006">
    <property type="protein sequence ID" value="SDT86560.1"/>
    <property type="molecule type" value="Genomic_DNA"/>
</dbReference>
<name>A0A1H2DUM8_9PROT</name>
<dbReference type="Pfam" id="PF00027">
    <property type="entry name" value="cNMP_binding"/>
    <property type="match status" value="1"/>
</dbReference>